<dbReference type="PANTHER" id="PTHR17985">
    <property type="entry name" value="SER/THR-RICH PROTEIN T10 IN DGCR REGION"/>
    <property type="match status" value="1"/>
</dbReference>
<dbReference type="GO" id="GO:0007030">
    <property type="term" value="P:Golgi organization"/>
    <property type="evidence" value="ECO:0007669"/>
    <property type="project" value="TreeGrafter"/>
</dbReference>
<organism evidence="1 3">
    <name type="scientific">Puccinia graminis f. sp. tritici</name>
    <dbReference type="NCBI Taxonomy" id="56615"/>
    <lineage>
        <taxon>Eukaryota</taxon>
        <taxon>Fungi</taxon>
        <taxon>Dikarya</taxon>
        <taxon>Basidiomycota</taxon>
        <taxon>Pucciniomycotina</taxon>
        <taxon>Pucciniomycetes</taxon>
        <taxon>Pucciniales</taxon>
        <taxon>Pucciniaceae</taxon>
        <taxon>Puccinia</taxon>
    </lineage>
</organism>
<comment type="caution">
    <text evidence="1">The sequence shown here is derived from an EMBL/GenBank/DDBJ whole genome shotgun (WGS) entry which is preliminary data.</text>
</comment>
<evidence type="ECO:0008006" key="5">
    <source>
        <dbReference type="Google" id="ProtNLM"/>
    </source>
</evidence>
<dbReference type="PANTHER" id="PTHR17985:SF8">
    <property type="entry name" value="TRANSPORT AND GOLGI ORGANIZATION PROTEIN 2 HOMOLOG"/>
    <property type="match status" value="1"/>
</dbReference>
<dbReference type="OrthoDB" id="191601at2759"/>
<proteinExistence type="predicted"/>
<evidence type="ECO:0000313" key="1">
    <source>
        <dbReference type="EMBL" id="KAA1101639.1"/>
    </source>
</evidence>
<dbReference type="Proteomes" id="UP000325313">
    <property type="component" value="Unassembled WGS sequence"/>
</dbReference>
<dbReference type="GO" id="GO:0005794">
    <property type="term" value="C:Golgi apparatus"/>
    <property type="evidence" value="ECO:0007669"/>
    <property type="project" value="TreeGrafter"/>
</dbReference>
<dbReference type="EMBL" id="VSWC01000053">
    <property type="protein sequence ID" value="KAA1101639.1"/>
    <property type="molecule type" value="Genomic_DNA"/>
</dbReference>
<dbReference type="AlphaFoldDB" id="A0A5B0PNU8"/>
<protein>
    <recommendedName>
        <fullName evidence="5">DUF833-domain-containing protein</fullName>
    </recommendedName>
</protein>
<accession>A0A5B0PNU8</accession>
<name>A0A5B0PNU8_PUCGR</name>
<gene>
    <name evidence="1" type="ORF">PGT21_026724</name>
    <name evidence="2" type="ORF">PGTUg99_024348</name>
</gene>
<sequence length="391" mass="43793">MCIAIWSTKNQLGYKLILAFNRDEFLNRPSLPANWHSFEQVNQQYQAFSSTPPASPTSLSSLPSLSSSSSLSSMSPTESLSEPNNYIASGHQVNQQDKLEQKSDILSGIDVVTGATWLGISKTSGKFAFLTNIESPQTNIVDNREESNQFKQSFSFKLSRGRIIQDFLQSSKSIKSYLNKLKSSHSSKIMKGYNLVIGQIGKTDEEENQFGFFCNQEPDIIDGVDVWNDNDYGRSFMGYSDVHGISNGVAHQAPILPKVSHGICLMEDCLSKLAGEKPDRIDQNEVEMELFNLLTQVSNDSNEDTSSNILIRPHHRLKTPDTPISSQTWCGTKTQTILLASQTPKTRITLVERDAFQIQPTSTPTKDVQPVWMGDDMSRWRRFEFNLTANS</sequence>
<dbReference type="GO" id="GO:0009306">
    <property type="term" value="P:protein secretion"/>
    <property type="evidence" value="ECO:0007669"/>
    <property type="project" value="TreeGrafter"/>
</dbReference>
<evidence type="ECO:0000313" key="4">
    <source>
        <dbReference type="Proteomes" id="UP000325313"/>
    </source>
</evidence>
<keyword evidence="3" id="KW-1185">Reference proteome</keyword>
<dbReference type="EMBL" id="VDEP01000035">
    <property type="protein sequence ID" value="KAA1136332.1"/>
    <property type="molecule type" value="Genomic_DNA"/>
</dbReference>
<evidence type="ECO:0000313" key="3">
    <source>
        <dbReference type="Proteomes" id="UP000324748"/>
    </source>
</evidence>
<dbReference type="Pfam" id="PF05742">
    <property type="entry name" value="TANGO2"/>
    <property type="match status" value="2"/>
</dbReference>
<evidence type="ECO:0000313" key="2">
    <source>
        <dbReference type="EMBL" id="KAA1136332.1"/>
    </source>
</evidence>
<reference evidence="3 4" key="1">
    <citation type="submission" date="2019-05" db="EMBL/GenBank/DDBJ databases">
        <title>Emergence of the Ug99 lineage of the wheat stem rust pathogen through somatic hybridization.</title>
        <authorList>
            <person name="Li F."/>
            <person name="Upadhyaya N.M."/>
            <person name="Sperschneider J."/>
            <person name="Matny O."/>
            <person name="Nguyen-Phuc H."/>
            <person name="Mago R."/>
            <person name="Raley C."/>
            <person name="Miller M.E."/>
            <person name="Silverstein K.A.T."/>
            <person name="Henningsen E."/>
            <person name="Hirsch C.D."/>
            <person name="Visser B."/>
            <person name="Pretorius Z.A."/>
            <person name="Steffenson B.J."/>
            <person name="Schwessinger B."/>
            <person name="Dodds P.N."/>
            <person name="Figueroa M."/>
        </authorList>
    </citation>
    <scope>NUCLEOTIDE SEQUENCE [LARGE SCALE GENOMIC DNA]</scope>
    <source>
        <strain evidence="1">21-0</strain>
        <strain evidence="2 4">Ug99</strain>
    </source>
</reference>
<dbReference type="Proteomes" id="UP000324748">
    <property type="component" value="Unassembled WGS sequence"/>
</dbReference>
<dbReference type="InterPro" id="IPR008551">
    <property type="entry name" value="TANGO2"/>
</dbReference>